<dbReference type="GO" id="GO:0048544">
    <property type="term" value="P:recognition of pollen"/>
    <property type="evidence" value="ECO:0007669"/>
    <property type="project" value="InterPro"/>
</dbReference>
<feature type="domain" description="Bulb-type lectin" evidence="20">
    <location>
        <begin position="2112"/>
        <end position="2253"/>
    </location>
</feature>
<evidence type="ECO:0000259" key="19">
    <source>
        <dbReference type="PROSITE" id="PS50011"/>
    </source>
</evidence>
<dbReference type="InterPro" id="IPR036426">
    <property type="entry name" value="Bulb-type_lectin_dom_sf"/>
</dbReference>
<feature type="domain" description="Protein kinase" evidence="19">
    <location>
        <begin position="510"/>
        <end position="778"/>
    </location>
</feature>
<dbReference type="EC" id="2.7.11.1" evidence="2"/>
<dbReference type="GO" id="GO:0005886">
    <property type="term" value="C:plasma membrane"/>
    <property type="evidence" value="ECO:0007669"/>
    <property type="project" value="UniProtKB-SubCell"/>
</dbReference>
<dbReference type="GO" id="GO:0051707">
    <property type="term" value="P:response to other organism"/>
    <property type="evidence" value="ECO:0007669"/>
    <property type="project" value="UniProtKB-ARBA"/>
</dbReference>
<dbReference type="FunFam" id="2.90.10.10:FF:000019">
    <property type="entry name" value="Serine/threonine-protein kinase"/>
    <property type="match status" value="1"/>
</dbReference>
<dbReference type="Pfam" id="PF01453">
    <property type="entry name" value="B_lectin"/>
    <property type="match status" value="3"/>
</dbReference>
<dbReference type="SMART" id="SM00220">
    <property type="entry name" value="S_TKc"/>
    <property type="match status" value="4"/>
</dbReference>
<dbReference type="InterPro" id="IPR017441">
    <property type="entry name" value="Protein_kinase_ATP_BS"/>
</dbReference>
<keyword evidence="11" id="KW-0675">Receptor</keyword>
<feature type="region of interest" description="Disordered" evidence="16">
    <location>
        <begin position="2915"/>
        <end position="2937"/>
    </location>
</feature>
<evidence type="ECO:0000256" key="16">
    <source>
        <dbReference type="SAM" id="MobiDB-lite"/>
    </source>
</evidence>
<feature type="binding site" evidence="15">
    <location>
        <position position="537"/>
    </location>
    <ligand>
        <name>ATP</name>
        <dbReference type="ChEBI" id="CHEBI:30616"/>
    </ligand>
</feature>
<evidence type="ECO:0000256" key="11">
    <source>
        <dbReference type="ARBA" id="ARBA00023170"/>
    </source>
</evidence>
<proteinExistence type="predicted"/>
<keyword evidence="5" id="KW-0808">Transferase</keyword>
<evidence type="ECO:0000256" key="3">
    <source>
        <dbReference type="ARBA" id="ARBA00022475"/>
    </source>
</evidence>
<evidence type="ECO:0000256" key="4">
    <source>
        <dbReference type="ARBA" id="ARBA00022527"/>
    </source>
</evidence>
<sequence>MDRSDALACITSVLILLAPPCASDDRLVPGKPLSPGATVVSDGGAFALGFFSPSNSTPEKMYLGIWYNDIPRRTVVWVADRGTPVTNSSSSAPTLSLTNSSNLVLSDADGGVRWTTNITDDAAGGGSTAVLLNTGNLVVRSPNGTTLWQSFEHPSDSFLPGMKMRVMYRTRAGERLVSWKGPDDPSPGSFSFGGDPGTFLQVFLWNGTRPVSRDGPWTGDMVSSQYQANTSDIIYSAIVDNDDERYMTFTVSDGSPHTRYVLTYAGKYQLQSWDNSSSAWAVLGEWPTWDCNRYGYCGPFGYCDNTARAPAVPTCKCLAGFEPASAAEWSSGRFSRGCRRTEAVECGDRFLAVPGMKSPDKFVLVPNRTLDACAAECSSNCSCVAYAYANLSSSGSKGDMTRCLVWSGELVDTEKEGEGLSSDTIYLRLAGLDLDAGGRKKSNAIKIVLPVLGCILIVLCIFFAWLKIKGRKTNQEKHRKLIFDGEGSTVQDFELPFVRFEDIALATNNFSETNKIGQGGFGKVYMAMLGGQEVAIKRLSKDSRQGTKEFRNEVILIAKLQHRNLVRLLGCCVEGDEKLLIYEYLPNKGLDATLFDGSRKMKLDWTTRFNIIKGVARGLLYLHQDSRLTIIHRDLKAGNVLLDAEMKPKIADFGMARIFGDNQQDANTQRVVGTYGYMAPEYAMEGIFSTKSDVYSFGVLLLEVVTSIRRSSTSNIMGFPNLISWNMWKEEKMKDLADSSIMDSCLLHEVLLCIHVALLCVQENPDDRPLMSSVVFFLDNGSNTALPAPNSPAYFAQRSSEIEQLKDNIQNSMNTFTLTDIEGRSEDEDQCRTQGKKRNREKHMKLIFDGANASEEIGQGNPVKDLELPFVRFEDIALATHNFSEANKIGQGGFGKVYMAMLGGQEVAVKRLSKDSRQGTEEFRNEVILIAKLQHRNLVCLLSCCVERDEKLLIYEYLPNKSLDATLFDVSRKLKLDWRTRFNIIKGVARGLLYLHQDSRLTIIHRDLKAGNVLLDAEMKPKIADFGMARIFGDNQQNANTRRVVGTYGYMAPEYAMEGIFFTKSDVYSFGVLLLEVVTGIRRSSTSNIMDFPNLISWNMWKEGKMKDLADSSIMDSCLLHEVLLCIHVALLCVQENPDDRPLMSSVVSTLENGSTTALPTPNCPAYFAQRSSEIEQLRDNIQNSMNTFTLTDIEGRVQKGIQILVMDSTACTTIVVFLLLLPRLCSSAGDKIELGEQLLPGQTRASDGGAFVLGFFSPSNSTPERQYIGIWYNITDRTVVWVANREAPAIAAGRSIAPRLALTNDSNLVLSDADGRVLWSTNVTAGVAAGRSTSPPVAELLNNGNLVIRSNGAILWQSFDHPTDTLIPEMKIQLNKRTRRGARLVSWKDAGGDPSPGSFSYGMDPETSLQLVMWNGSRPYWRTTVWTGYLTSGQYLAATGTTIYLDVVDNDDEIYVKLRVSDGASPTRYVMTSSGEFQLLGWDKSSSEWITFSSFPTHHCTTYGYCGPNGYCDITTGAAAACKCLDGFEPASGGEWSAGRFSGGCRRKEAPPCGGGDGFLALPRMKVPDKFSTLAGNMTFDECAARCATNCSCEAYAHADLSSSSARGDIGRCLVWAGELIDMVMIGQTTWGRAGETLYLRVPASSTGSRGRGNVVKIAVPILASALVLTCIFFVYFCKSRENRRKRESQKTLVPGSRNTSSELLEENPTQDLEFPSIRFSDIVAATDNFSKSCLIGRGGFGKVYKVTLENGQEVAIKRLSKDSDQGIEEFKNEAILIAKLQHRNLVRLLGCCTEGSEKLLIYEYLANKGLDAILFDGARKSQLDWPTRFGIIKGVARGLLYLHQDSRLTVIHRDLKASNILLDAEMRPKIADFGMAKIFGENQQKANTKRVVGTYGYIAPEYSTEGSFSVKSDVYSFGVLLLEIVSGIRISSTDIMEFPSLIVYAWSLWKEGKAKNLVDSSIAESSSLDEVQLCIHVGLLCVEDNPNSRPLMSSVVSILENGSTTFLAMPNQPAYFAQTTSEMDKMTDGSSRNTMTMTVLQGRIILLVTLWRIKTGRNQFREYRHNLLHNCKVQGQVSSSSMDWPASASTCIAILLFVFLISWPSLCASDDRLAIGKTLSPGATLVSDGGAFAMGFFSPSSNSTNATSSGLYLGIWYNNIPKLTVVWVADQAAPIADHPSSPASTLAVASDGNLVLSDGATGRVLWRTNVTAGVNSSASSGGGVGAVAVLANSGNLVLRLPDGTALWETFENPGNAFLPGMKIGVTYRTRGGVRLVSWKGATDPSPGNFSFGGDPDRPLQVVIWKGSRVYWRSNPWKGYMVVDSNYQKGGRSAIYTAVVSTDEEIYAAFTLSDGAPPMQYTLGYAGDLRLQSWSTETSSWATLAEYPTRACSAFGSCGPFGYCGDVTATASTCYCLPGFEPASAAGWSRGDFTLGCRRREAVRCGDGFVAVANLKLPDWYLHVGNRSYEECAAECRRNCSCVAYAYANLTGSSTRDATRCLVWGGDLVDMEKVVGTWGDFGETLYLRLAGAGRKPRTSALRFALPIVLASVLIPICILICAPKIKEIIKKKYGENNKRRALRVLSISDELGQEIPAKDLEFPFVEYDKILVATDNFSEASLIGKGGFGKVYKGVLDGREVAVKRLSSWSEQGIVEFRNEVVLIAKLQHRNLVRLVGCSIEGDEKLLIYEYMPNKSLDASLFKGKRKSVLDWSTRFKIVKGVARGLLYLHQDSRLTIIHRDLKASNILLDAEMNPKISDFGMARIFGNNQQKEVTKRVVGTYGYMAPEYAMGGIFSMKSDVYSFGVLLLEIVSGSKISSIDLIEDSPNLPVYAWNLWNEGKADIMIDSTITANCLLDEVILCIHVALLCVQENLNDRPLMSDVVLILEKGSKSLPAPNRPAYFAQRNNNEVEQVRNGSQGAQNSNNNMTLTDLEGR</sequence>
<dbReference type="Pfam" id="PF00954">
    <property type="entry name" value="S_locus_glycop"/>
    <property type="match status" value="3"/>
</dbReference>
<dbReference type="Pfam" id="PF08276">
    <property type="entry name" value="PAN_2"/>
    <property type="match status" value="3"/>
</dbReference>
<organism evidence="22 23">
    <name type="scientific">Oryza rufipogon</name>
    <name type="common">Brownbeard rice</name>
    <name type="synonym">Asian wild rice</name>
    <dbReference type="NCBI Taxonomy" id="4529"/>
    <lineage>
        <taxon>Eukaryota</taxon>
        <taxon>Viridiplantae</taxon>
        <taxon>Streptophyta</taxon>
        <taxon>Embryophyta</taxon>
        <taxon>Tracheophyta</taxon>
        <taxon>Spermatophyta</taxon>
        <taxon>Magnoliopsida</taxon>
        <taxon>Liliopsida</taxon>
        <taxon>Poales</taxon>
        <taxon>Poaceae</taxon>
        <taxon>BOP clade</taxon>
        <taxon>Oryzoideae</taxon>
        <taxon>Oryzeae</taxon>
        <taxon>Oryzinae</taxon>
        <taxon>Oryza</taxon>
    </lineage>
</organism>
<evidence type="ECO:0000256" key="5">
    <source>
        <dbReference type="ARBA" id="ARBA00022679"/>
    </source>
</evidence>
<feature type="domain" description="Apple" evidence="21">
    <location>
        <begin position="1554"/>
        <end position="1644"/>
    </location>
</feature>
<dbReference type="PROSITE" id="PS00108">
    <property type="entry name" value="PROTEIN_KINASE_ST"/>
    <property type="match status" value="4"/>
</dbReference>
<evidence type="ECO:0000256" key="15">
    <source>
        <dbReference type="PROSITE-ProRule" id="PRU10141"/>
    </source>
</evidence>
<dbReference type="SMART" id="SM00108">
    <property type="entry name" value="B_lectin"/>
    <property type="match status" value="3"/>
</dbReference>
<feature type="domain" description="Protein kinase" evidence="19">
    <location>
        <begin position="883"/>
        <end position="1159"/>
    </location>
</feature>
<dbReference type="InterPro" id="IPR008271">
    <property type="entry name" value="Ser/Thr_kinase_AS"/>
</dbReference>
<name>A0A0E0QUS8_ORYRU</name>
<dbReference type="InterPro" id="IPR000719">
    <property type="entry name" value="Prot_kinase_dom"/>
</dbReference>
<dbReference type="Pfam" id="PF07714">
    <property type="entry name" value="PK_Tyr_Ser-Thr"/>
    <property type="match status" value="4"/>
</dbReference>
<keyword evidence="17" id="KW-1133">Transmembrane helix</keyword>
<evidence type="ECO:0000256" key="14">
    <source>
        <dbReference type="ARBA" id="ARBA00048679"/>
    </source>
</evidence>
<dbReference type="Gramene" id="ORUFI09G20380.3">
    <property type="protein sequence ID" value="ORUFI09G20380.3"/>
    <property type="gene ID" value="ORUFI09G20380"/>
</dbReference>
<feature type="binding site" evidence="15">
    <location>
        <position position="1759"/>
    </location>
    <ligand>
        <name>ATP</name>
        <dbReference type="ChEBI" id="CHEBI:30616"/>
    </ligand>
</feature>
<dbReference type="InterPro" id="IPR003609">
    <property type="entry name" value="Pan_app"/>
</dbReference>
<feature type="chain" id="PRO_5002371997" description="non-specific serine/threonine protein kinase" evidence="18">
    <location>
        <begin position="24"/>
        <end position="2937"/>
    </location>
</feature>
<dbReference type="Gene3D" id="2.90.10.10">
    <property type="entry name" value="Bulb-type lectin domain"/>
    <property type="match status" value="3"/>
</dbReference>
<evidence type="ECO:0000256" key="8">
    <source>
        <dbReference type="ARBA" id="ARBA00022777"/>
    </source>
</evidence>
<evidence type="ECO:0000313" key="22">
    <source>
        <dbReference type="EnsemblPlants" id="ORUFI09G20380.3"/>
    </source>
</evidence>
<evidence type="ECO:0000256" key="10">
    <source>
        <dbReference type="ARBA" id="ARBA00023157"/>
    </source>
</evidence>
<protein>
    <recommendedName>
        <fullName evidence="2">non-specific serine/threonine protein kinase</fullName>
        <ecNumber evidence="2">2.7.11.1</ecNumber>
    </recommendedName>
</protein>
<dbReference type="PROSITE" id="PS50927">
    <property type="entry name" value="BULB_LECTIN"/>
    <property type="match status" value="3"/>
</dbReference>
<feature type="domain" description="Bulb-type lectin" evidence="20">
    <location>
        <begin position="1230"/>
        <end position="1362"/>
    </location>
</feature>
<keyword evidence="23" id="KW-1185">Reference proteome</keyword>
<evidence type="ECO:0000259" key="21">
    <source>
        <dbReference type="PROSITE" id="PS50948"/>
    </source>
</evidence>
<dbReference type="SUPFAM" id="SSF51110">
    <property type="entry name" value="alpha-D-mannose-specific plant lectins"/>
    <property type="match status" value="3"/>
</dbReference>
<feature type="signal peptide" evidence="18">
    <location>
        <begin position="1"/>
        <end position="23"/>
    </location>
</feature>
<feature type="compositionally biased region" description="Polar residues" evidence="16">
    <location>
        <begin position="1698"/>
        <end position="1710"/>
    </location>
</feature>
<feature type="domain" description="Apple" evidence="21">
    <location>
        <begin position="2446"/>
        <end position="2531"/>
    </location>
</feature>
<feature type="transmembrane region" description="Helical" evidence="17">
    <location>
        <begin position="447"/>
        <end position="466"/>
    </location>
</feature>
<accession>A0A0E0QUS8</accession>
<feature type="domain" description="Apple" evidence="21">
    <location>
        <begin position="346"/>
        <end position="430"/>
    </location>
</feature>
<feature type="binding site" evidence="15">
    <location>
        <position position="910"/>
    </location>
    <ligand>
        <name>ATP</name>
        <dbReference type="ChEBI" id="CHEBI:30616"/>
    </ligand>
</feature>
<evidence type="ECO:0000256" key="6">
    <source>
        <dbReference type="ARBA" id="ARBA00022729"/>
    </source>
</evidence>
<evidence type="ECO:0000256" key="2">
    <source>
        <dbReference type="ARBA" id="ARBA00012513"/>
    </source>
</evidence>
<evidence type="ECO:0000259" key="20">
    <source>
        <dbReference type="PROSITE" id="PS50927"/>
    </source>
</evidence>
<keyword evidence="3" id="KW-1003">Cell membrane</keyword>
<evidence type="ECO:0000256" key="9">
    <source>
        <dbReference type="ARBA" id="ARBA00022840"/>
    </source>
</evidence>
<comment type="subcellular location">
    <subcellularLocation>
        <location evidence="1">Cell membrane</location>
        <topology evidence="1">Single-pass type I membrane protein</topology>
    </subcellularLocation>
</comment>
<dbReference type="FunFam" id="2.90.10.30:FF:000003">
    <property type="entry name" value="Os04g0303100 protein"/>
    <property type="match status" value="2"/>
</dbReference>
<keyword evidence="10" id="KW-1015">Disulfide bond</keyword>
<feature type="compositionally biased region" description="Low complexity" evidence="16">
    <location>
        <begin position="2917"/>
        <end position="2928"/>
    </location>
</feature>
<dbReference type="CDD" id="cd14066">
    <property type="entry name" value="STKc_IRAK"/>
    <property type="match status" value="4"/>
</dbReference>
<dbReference type="InterPro" id="IPR000858">
    <property type="entry name" value="S_locus_glycoprot_dom"/>
</dbReference>
<dbReference type="Gene3D" id="1.10.510.10">
    <property type="entry name" value="Transferase(Phosphotransferase) domain 1"/>
    <property type="match status" value="4"/>
</dbReference>
<keyword evidence="17" id="KW-0812">Transmembrane</keyword>
<reference evidence="22" key="2">
    <citation type="submission" date="2015-06" db="UniProtKB">
        <authorList>
            <consortium name="EnsemblPlants"/>
        </authorList>
    </citation>
    <scope>IDENTIFICATION</scope>
</reference>
<dbReference type="InterPro" id="IPR011009">
    <property type="entry name" value="Kinase-like_dom_sf"/>
</dbReference>
<dbReference type="FunFam" id="3.30.200.20:FF:000402">
    <property type="entry name" value="Serine/threonine-protein kinase"/>
    <property type="match status" value="2"/>
</dbReference>
<dbReference type="PANTHER" id="PTHR27002:SF1095">
    <property type="entry name" value="G-TYPE LECTIN S-RECEPTOR-LIKE SERINE_THREONINE-PROTEIN KINASE RKS1"/>
    <property type="match status" value="1"/>
</dbReference>
<dbReference type="GO" id="GO:0004674">
    <property type="term" value="F:protein serine/threonine kinase activity"/>
    <property type="evidence" value="ECO:0007669"/>
    <property type="project" value="UniProtKB-KW"/>
</dbReference>
<dbReference type="GO" id="GO:0005524">
    <property type="term" value="F:ATP binding"/>
    <property type="evidence" value="ECO:0007669"/>
    <property type="project" value="UniProtKB-UniRule"/>
</dbReference>
<feature type="binding site" evidence="15">
    <location>
        <position position="2645"/>
    </location>
    <ligand>
        <name>ATP</name>
        <dbReference type="ChEBI" id="CHEBI:30616"/>
    </ligand>
</feature>
<dbReference type="Proteomes" id="UP000008022">
    <property type="component" value="Unassembled WGS sequence"/>
</dbReference>
<evidence type="ECO:0000313" key="23">
    <source>
        <dbReference type="Proteomes" id="UP000008022"/>
    </source>
</evidence>
<evidence type="ECO:0000256" key="7">
    <source>
        <dbReference type="ARBA" id="ARBA00022741"/>
    </source>
</evidence>
<keyword evidence="9 15" id="KW-0067">ATP-binding</keyword>
<feature type="transmembrane region" description="Helical" evidence="17">
    <location>
        <begin position="1659"/>
        <end position="1679"/>
    </location>
</feature>
<dbReference type="PROSITE" id="PS50011">
    <property type="entry name" value="PROTEIN_KINASE_DOM"/>
    <property type="match status" value="4"/>
</dbReference>
<dbReference type="InterPro" id="IPR001245">
    <property type="entry name" value="Ser-Thr/Tyr_kinase_cat_dom"/>
</dbReference>
<feature type="domain" description="Protein kinase" evidence="19">
    <location>
        <begin position="1731"/>
        <end position="2009"/>
    </location>
</feature>
<keyword evidence="4" id="KW-0723">Serine/threonine-protein kinase</keyword>
<keyword evidence="7 15" id="KW-0547">Nucleotide-binding</keyword>
<dbReference type="InterPro" id="IPR001480">
    <property type="entry name" value="Bulb-type_lectin_dom"/>
</dbReference>
<dbReference type="CDD" id="cd01098">
    <property type="entry name" value="PAN_AP_plant"/>
    <property type="match status" value="3"/>
</dbReference>
<dbReference type="PANTHER" id="PTHR27002">
    <property type="entry name" value="RECEPTOR-LIKE SERINE/THREONINE-PROTEIN KINASE SD1-8"/>
    <property type="match status" value="1"/>
</dbReference>
<feature type="domain" description="Protein kinase" evidence="19">
    <location>
        <begin position="2618"/>
        <end position="2895"/>
    </location>
</feature>
<evidence type="ECO:0000256" key="13">
    <source>
        <dbReference type="ARBA" id="ARBA00047899"/>
    </source>
</evidence>
<evidence type="ECO:0000256" key="12">
    <source>
        <dbReference type="ARBA" id="ARBA00023180"/>
    </source>
</evidence>
<dbReference type="PROSITE" id="PS00107">
    <property type="entry name" value="PROTEIN_KINASE_ATP"/>
    <property type="match status" value="4"/>
</dbReference>
<evidence type="ECO:0000256" key="17">
    <source>
        <dbReference type="SAM" id="Phobius"/>
    </source>
</evidence>
<keyword evidence="8" id="KW-0418">Kinase</keyword>
<evidence type="ECO:0000256" key="18">
    <source>
        <dbReference type="SAM" id="SignalP"/>
    </source>
</evidence>
<keyword evidence="6 18" id="KW-0732">Signal</keyword>
<comment type="catalytic activity">
    <reaction evidence="14">
        <text>L-seryl-[protein] + ATP = O-phospho-L-seryl-[protein] + ADP + H(+)</text>
        <dbReference type="Rhea" id="RHEA:17989"/>
        <dbReference type="Rhea" id="RHEA-COMP:9863"/>
        <dbReference type="Rhea" id="RHEA-COMP:11604"/>
        <dbReference type="ChEBI" id="CHEBI:15378"/>
        <dbReference type="ChEBI" id="CHEBI:29999"/>
        <dbReference type="ChEBI" id="CHEBI:30616"/>
        <dbReference type="ChEBI" id="CHEBI:83421"/>
        <dbReference type="ChEBI" id="CHEBI:456216"/>
        <dbReference type="EC" id="2.7.11.1"/>
    </reaction>
</comment>
<dbReference type="FunFam" id="1.10.510.10:FF:000060">
    <property type="entry name" value="G-type lectin S-receptor-like serine/threonine-protein kinase"/>
    <property type="match status" value="4"/>
</dbReference>
<dbReference type="FunFam" id="3.30.200.20:FF:000195">
    <property type="entry name" value="G-type lectin S-receptor-like serine/threonine-protein kinase"/>
    <property type="match status" value="1"/>
</dbReference>
<feature type="transmembrane region" description="Helical" evidence="17">
    <location>
        <begin position="2086"/>
        <end position="2105"/>
    </location>
</feature>
<feature type="region of interest" description="Disordered" evidence="16">
    <location>
        <begin position="1689"/>
        <end position="1710"/>
    </location>
</feature>
<comment type="catalytic activity">
    <reaction evidence="13">
        <text>L-threonyl-[protein] + ATP = O-phospho-L-threonyl-[protein] + ADP + H(+)</text>
        <dbReference type="Rhea" id="RHEA:46608"/>
        <dbReference type="Rhea" id="RHEA-COMP:11060"/>
        <dbReference type="Rhea" id="RHEA-COMP:11605"/>
        <dbReference type="ChEBI" id="CHEBI:15378"/>
        <dbReference type="ChEBI" id="CHEBI:30013"/>
        <dbReference type="ChEBI" id="CHEBI:30616"/>
        <dbReference type="ChEBI" id="CHEBI:61977"/>
        <dbReference type="ChEBI" id="CHEBI:456216"/>
        <dbReference type="EC" id="2.7.11.1"/>
    </reaction>
</comment>
<dbReference type="Gene3D" id="3.30.200.20">
    <property type="entry name" value="Phosphorylase Kinase, domain 1"/>
    <property type="match status" value="4"/>
</dbReference>
<keyword evidence="12" id="KW-0325">Glycoprotein</keyword>
<evidence type="ECO:0000256" key="1">
    <source>
        <dbReference type="ARBA" id="ARBA00004251"/>
    </source>
</evidence>
<dbReference type="FunFam" id="3.30.200.20:FF:001238">
    <property type="entry name" value="Os08g0179000 protein"/>
    <property type="match status" value="1"/>
</dbReference>
<dbReference type="SUPFAM" id="SSF56112">
    <property type="entry name" value="Protein kinase-like (PK-like)"/>
    <property type="match status" value="4"/>
</dbReference>
<dbReference type="EnsemblPlants" id="ORUFI09G20380.3">
    <property type="protein sequence ID" value="ORUFI09G20380.3"/>
    <property type="gene ID" value="ORUFI09G20380"/>
</dbReference>
<dbReference type="CDD" id="cd00028">
    <property type="entry name" value="B_lectin"/>
    <property type="match status" value="3"/>
</dbReference>
<dbReference type="PROSITE" id="PS50948">
    <property type="entry name" value="PAN"/>
    <property type="match status" value="3"/>
</dbReference>
<reference evidence="23" key="1">
    <citation type="submission" date="2013-06" db="EMBL/GenBank/DDBJ databases">
        <authorList>
            <person name="Zhao Q."/>
        </authorList>
    </citation>
    <scope>NUCLEOTIDE SEQUENCE</scope>
    <source>
        <strain evidence="23">cv. W1943</strain>
    </source>
</reference>
<keyword evidence="17" id="KW-0472">Membrane</keyword>
<dbReference type="SMART" id="SM00473">
    <property type="entry name" value="PAN_AP"/>
    <property type="match status" value="3"/>
</dbReference>
<feature type="domain" description="Bulb-type lectin" evidence="20">
    <location>
        <begin position="24"/>
        <end position="152"/>
    </location>
</feature>